<dbReference type="OrthoDB" id="3547906at2759"/>
<reference evidence="2" key="2">
    <citation type="journal article" date="2018" name="Nat. Commun.">
        <title>Extreme sensitivity to ultraviolet light in the fungal pathogen causing white-nose syndrome of bats.</title>
        <authorList>
            <person name="Palmer J.M."/>
            <person name="Drees K.P."/>
            <person name="Foster J.T."/>
            <person name="Lindner D.L."/>
        </authorList>
    </citation>
    <scope>NUCLEOTIDE SEQUENCE [LARGE SCALE GENOMIC DNA]</scope>
    <source>
        <strain evidence="2">UAMH 10579</strain>
    </source>
</reference>
<name>A0A1B8GKA1_9PEZI</name>
<evidence type="ECO:0000313" key="1">
    <source>
        <dbReference type="EMBL" id="OBT96259.1"/>
    </source>
</evidence>
<dbReference type="Proteomes" id="UP000091956">
    <property type="component" value="Unassembled WGS sequence"/>
</dbReference>
<reference evidence="1 2" key="1">
    <citation type="submission" date="2016-03" db="EMBL/GenBank/DDBJ databases">
        <title>Comparative genomics of Pseudogymnoascus destructans, the fungus causing white-nose syndrome of bats.</title>
        <authorList>
            <person name="Palmer J.M."/>
            <person name="Drees K.P."/>
            <person name="Foster J.T."/>
            <person name="Lindner D.L."/>
        </authorList>
    </citation>
    <scope>NUCLEOTIDE SEQUENCE [LARGE SCALE GENOMIC DNA]</scope>
    <source>
        <strain evidence="1 2">UAMH 10579</strain>
    </source>
</reference>
<dbReference type="RefSeq" id="XP_018129992.1">
    <property type="nucleotide sequence ID" value="XM_018275315.1"/>
</dbReference>
<proteinExistence type="predicted"/>
<accession>A0A1B8GKA1</accession>
<evidence type="ECO:0000313" key="2">
    <source>
        <dbReference type="Proteomes" id="UP000091956"/>
    </source>
</evidence>
<keyword evidence="2" id="KW-1185">Reference proteome</keyword>
<gene>
    <name evidence="1" type="ORF">VE01_05857</name>
</gene>
<protein>
    <submittedName>
        <fullName evidence="1">Uncharacterized protein</fullName>
    </submittedName>
</protein>
<dbReference type="GeneID" id="28839243"/>
<dbReference type="STRING" id="342668.A0A1B8GKA1"/>
<sequence length="332" mass="36371">MKGPQLRTLPNLFAKYELRTPSQVKLPDAPCAAIDALRSYPTFACCLCGSCLIRSDHAREMHMSREHKQKPAQQIGGGLVAAVPQVGSDHDQASGDGKASALEPREQEFFELLDEDTAVAELDGKAEANIVHGFGSHRGAHAGLEEERDPRLDRSAEEPVLEGMDEILSEAHGWCFDGPECMLTWLRQLALSRFHTASTDKARGFDLSRRAHEAWKATLRSSVDKDRPAPKDALSVLSMALVCHEPGGNRSSSPLLSLIAMLSIKPRTKTWKEPGNLNSCLSGLIWVVQLLIFAASVYLEKSDAGGTLEWIEGFCEKFPRPDTETPMGEILG</sequence>
<organism evidence="1 2">
    <name type="scientific">Pseudogymnoascus verrucosus</name>
    <dbReference type="NCBI Taxonomy" id="342668"/>
    <lineage>
        <taxon>Eukaryota</taxon>
        <taxon>Fungi</taxon>
        <taxon>Dikarya</taxon>
        <taxon>Ascomycota</taxon>
        <taxon>Pezizomycotina</taxon>
        <taxon>Leotiomycetes</taxon>
        <taxon>Thelebolales</taxon>
        <taxon>Thelebolaceae</taxon>
        <taxon>Pseudogymnoascus</taxon>
    </lineage>
</organism>
<dbReference type="AlphaFoldDB" id="A0A1B8GKA1"/>
<dbReference type="EMBL" id="KV460229">
    <property type="protein sequence ID" value="OBT96259.1"/>
    <property type="molecule type" value="Genomic_DNA"/>
</dbReference>